<gene>
    <name evidence="2" type="ORF">AaE_013313</name>
</gene>
<dbReference type="AlphaFoldDB" id="A0A6A4ZCS2"/>
<dbReference type="PANTHER" id="PTHR19303">
    <property type="entry name" value="TRANSPOSON"/>
    <property type="match status" value="1"/>
</dbReference>
<evidence type="ECO:0000259" key="1">
    <source>
        <dbReference type="Pfam" id="PF03184"/>
    </source>
</evidence>
<comment type="caution">
    <text evidence="2">The sequence shown here is derived from an EMBL/GenBank/DDBJ whole genome shotgun (WGS) entry which is preliminary data.</text>
</comment>
<dbReference type="InterPro" id="IPR050863">
    <property type="entry name" value="CenT-Element_Derived"/>
</dbReference>
<dbReference type="GO" id="GO:0003677">
    <property type="term" value="F:DNA binding"/>
    <property type="evidence" value="ECO:0007669"/>
    <property type="project" value="TreeGrafter"/>
</dbReference>
<sequence>MRMTAVLTARADGTKLPIMFSMKVQPDGRMESKEVPTFPAGHFYAVQEKAWMDARVWKQFLRSVLHDEIEECSMVLVDNFESHVSVKIVNEELGSHLCPLPPNSTTVCQPLDVGVIAPFKRHLRELWLFEEMIEGDDKDTYSLTAQQKRMAMIKRAIAAWDLVLDEVVQASVCEGSRSYANELRMMRVIIILNEYTFYILAFKTIDTARELNPGPFIDHLMPSRLTTALSLTLLLDSVYQ</sequence>
<dbReference type="Pfam" id="PF03184">
    <property type="entry name" value="DDE_1"/>
    <property type="match status" value="1"/>
</dbReference>
<protein>
    <recommendedName>
        <fullName evidence="1">DDE-1 domain-containing protein</fullName>
    </recommendedName>
</protein>
<dbReference type="GO" id="GO:0005634">
    <property type="term" value="C:nucleus"/>
    <property type="evidence" value="ECO:0007669"/>
    <property type="project" value="TreeGrafter"/>
</dbReference>
<accession>A0A6A4ZCS2</accession>
<dbReference type="PANTHER" id="PTHR19303:SF57">
    <property type="entry name" value="HTH CENPB-TYPE DOMAIN-CONTAINING PROTEIN"/>
    <property type="match status" value="1"/>
</dbReference>
<dbReference type="Proteomes" id="UP000469452">
    <property type="component" value="Unassembled WGS sequence"/>
</dbReference>
<evidence type="ECO:0000313" key="2">
    <source>
        <dbReference type="EMBL" id="KAF0708189.1"/>
    </source>
</evidence>
<name>A0A6A4ZCS2_APHAT</name>
<dbReference type="InterPro" id="IPR004875">
    <property type="entry name" value="DDE_SF_endonuclease_dom"/>
</dbReference>
<reference evidence="2 3" key="1">
    <citation type="submission" date="2019-06" db="EMBL/GenBank/DDBJ databases">
        <title>Genomics analysis of Aphanomyces spp. identifies a new class of oomycete effector associated with host adaptation.</title>
        <authorList>
            <person name="Gaulin E."/>
        </authorList>
    </citation>
    <scope>NUCLEOTIDE SEQUENCE [LARGE SCALE GENOMIC DNA]</scope>
    <source>
        <strain evidence="2 3">E</strain>
    </source>
</reference>
<feature type="domain" description="DDE-1" evidence="1">
    <location>
        <begin position="2"/>
        <end position="167"/>
    </location>
</feature>
<proteinExistence type="predicted"/>
<organism evidence="2 3">
    <name type="scientific">Aphanomyces astaci</name>
    <name type="common">Crayfish plague agent</name>
    <dbReference type="NCBI Taxonomy" id="112090"/>
    <lineage>
        <taxon>Eukaryota</taxon>
        <taxon>Sar</taxon>
        <taxon>Stramenopiles</taxon>
        <taxon>Oomycota</taxon>
        <taxon>Saprolegniomycetes</taxon>
        <taxon>Saprolegniales</taxon>
        <taxon>Verrucalvaceae</taxon>
        <taxon>Aphanomyces</taxon>
    </lineage>
</organism>
<dbReference type="EMBL" id="VJMI01019123">
    <property type="protein sequence ID" value="KAF0708189.1"/>
    <property type="molecule type" value="Genomic_DNA"/>
</dbReference>
<evidence type="ECO:0000313" key="3">
    <source>
        <dbReference type="Proteomes" id="UP000469452"/>
    </source>
</evidence>